<dbReference type="InterPro" id="IPR046342">
    <property type="entry name" value="CBS_dom_sf"/>
</dbReference>
<proteinExistence type="predicted"/>
<evidence type="ECO:0000313" key="5">
    <source>
        <dbReference type="EMBL" id="CAE8691608.1"/>
    </source>
</evidence>
<dbReference type="Pfam" id="PF00571">
    <property type="entry name" value="CBS"/>
    <property type="match status" value="1"/>
</dbReference>
<dbReference type="InterPro" id="IPR001680">
    <property type="entry name" value="WD40_rpt"/>
</dbReference>
<dbReference type="SMART" id="SM00116">
    <property type="entry name" value="CBS"/>
    <property type="match status" value="2"/>
</dbReference>
<feature type="repeat" description="WD" evidence="1">
    <location>
        <begin position="465"/>
        <end position="506"/>
    </location>
</feature>
<dbReference type="PROSITE" id="PS50294">
    <property type="entry name" value="WD_REPEATS_REGION"/>
    <property type="match status" value="2"/>
</dbReference>
<keyword evidence="2" id="KW-0129">CBS domain</keyword>
<evidence type="ECO:0000313" key="6">
    <source>
        <dbReference type="Proteomes" id="UP000626109"/>
    </source>
</evidence>
<dbReference type="Pfam" id="PF00400">
    <property type="entry name" value="WD40"/>
    <property type="match status" value="2"/>
</dbReference>
<dbReference type="SUPFAM" id="SSF50998">
    <property type="entry name" value="Quinoprotein alcohol dehydrogenase-like"/>
    <property type="match status" value="1"/>
</dbReference>
<feature type="region of interest" description="Disordered" evidence="3">
    <location>
        <begin position="1"/>
        <end position="44"/>
    </location>
</feature>
<dbReference type="Proteomes" id="UP000626109">
    <property type="component" value="Unassembled WGS sequence"/>
</dbReference>
<dbReference type="PANTHER" id="PTHR19879">
    <property type="entry name" value="TRANSCRIPTION INITIATION FACTOR TFIID"/>
    <property type="match status" value="1"/>
</dbReference>
<protein>
    <recommendedName>
        <fullName evidence="4">CBS domain-containing protein</fullName>
    </recommendedName>
</protein>
<gene>
    <name evidence="5" type="ORF">PGLA2088_LOCUS27492</name>
</gene>
<feature type="domain" description="CBS" evidence="4">
    <location>
        <begin position="347"/>
        <end position="411"/>
    </location>
</feature>
<feature type="repeat" description="WD" evidence="1">
    <location>
        <begin position="423"/>
        <end position="464"/>
    </location>
</feature>
<evidence type="ECO:0000259" key="4">
    <source>
        <dbReference type="PROSITE" id="PS51371"/>
    </source>
</evidence>
<dbReference type="InterPro" id="IPR015943">
    <property type="entry name" value="WD40/YVTN_repeat-like_dom_sf"/>
</dbReference>
<dbReference type="PANTHER" id="PTHR19879:SF9">
    <property type="entry name" value="TRANSCRIPTION INITIATION FACTOR TFIID SUBUNIT 5"/>
    <property type="match status" value="1"/>
</dbReference>
<dbReference type="AlphaFoldDB" id="A0A813JX58"/>
<dbReference type="PROSITE" id="PS50082">
    <property type="entry name" value="WD_REPEATS_2"/>
    <property type="match status" value="2"/>
</dbReference>
<accession>A0A813JX58</accession>
<evidence type="ECO:0000256" key="1">
    <source>
        <dbReference type="PROSITE-ProRule" id="PRU00221"/>
    </source>
</evidence>
<dbReference type="Gene3D" id="2.130.10.10">
    <property type="entry name" value="YVTN repeat-like/Quinoprotein amine dehydrogenase"/>
    <property type="match status" value="1"/>
</dbReference>
<dbReference type="PROSITE" id="PS51371">
    <property type="entry name" value="CBS"/>
    <property type="match status" value="2"/>
</dbReference>
<keyword evidence="1" id="KW-0853">WD repeat</keyword>
<dbReference type="InterPro" id="IPR000644">
    <property type="entry name" value="CBS_dom"/>
</dbReference>
<dbReference type="EMBL" id="CAJNNW010027474">
    <property type="protein sequence ID" value="CAE8691608.1"/>
    <property type="molecule type" value="Genomic_DNA"/>
</dbReference>
<dbReference type="SMART" id="SM00320">
    <property type="entry name" value="WD40"/>
    <property type="match status" value="2"/>
</dbReference>
<comment type="caution">
    <text evidence="5">The sequence shown here is derived from an EMBL/GenBank/DDBJ whole genome shotgun (WGS) entry which is preliminary data.</text>
</comment>
<name>A0A813JX58_POLGL</name>
<sequence>SGLPPSEASMPSLSPPLAQEAGLEEQRRQPPTPPRPSFSPSRLSMCRSHPVTVAEVLERRRGPEVLTCCTNEVLADACDSMLSAGRTAALVLDPATARQGSAVRGVLTENDVLQALVDNAPGHLSIAQWIRGGHARLPGFMVPSLTVPADTTLAEAAMSMTCMAEEGGFACHHLVVRIGGSQEDEPPGREQNLRVLSALDVARGMLDAAALAEPAGGESGRASAVTAALKVSQVMKSRAIVPTCQLSDNLTDAFRMLLDKRQNCALVVSGGSCMELESNTEHPQNRVTAASAATAEKQAKGSQEESVIDDLSPVYGIITTADALRAFLEYHTGVRSNLASWIRGIQASPGEAPKRSIPGDASLAAAAQAMATAGVHHLLVLEPRSSAVIGVVSALDVVHAVSSCYMTGTGEWDLSVEDEQLILRGHTASVAAASFSSDGLTILTASRDCTVRLWSAQSGVCRAELLGHQRGVSSAAFSASGHVVASASSDGALRVWSSPTGALLREMSADEPSEVKFVAFSAA</sequence>
<dbReference type="Gene3D" id="3.10.580.10">
    <property type="entry name" value="CBS-domain"/>
    <property type="match status" value="2"/>
</dbReference>
<dbReference type="InterPro" id="IPR011047">
    <property type="entry name" value="Quinoprotein_ADH-like_sf"/>
</dbReference>
<dbReference type="SUPFAM" id="SSF54631">
    <property type="entry name" value="CBS-domain pair"/>
    <property type="match status" value="2"/>
</dbReference>
<feature type="non-terminal residue" evidence="5">
    <location>
        <position position="1"/>
    </location>
</feature>
<evidence type="ECO:0000256" key="2">
    <source>
        <dbReference type="PROSITE-ProRule" id="PRU00703"/>
    </source>
</evidence>
<evidence type="ECO:0000256" key="3">
    <source>
        <dbReference type="SAM" id="MobiDB-lite"/>
    </source>
</evidence>
<feature type="domain" description="CBS" evidence="4">
    <location>
        <begin position="61"/>
        <end position="122"/>
    </location>
</feature>
<reference evidence="5" key="1">
    <citation type="submission" date="2021-02" db="EMBL/GenBank/DDBJ databases">
        <authorList>
            <person name="Dougan E. K."/>
            <person name="Rhodes N."/>
            <person name="Thang M."/>
            <person name="Chan C."/>
        </authorList>
    </citation>
    <scope>NUCLEOTIDE SEQUENCE</scope>
</reference>
<organism evidence="5 6">
    <name type="scientific">Polarella glacialis</name>
    <name type="common">Dinoflagellate</name>
    <dbReference type="NCBI Taxonomy" id="89957"/>
    <lineage>
        <taxon>Eukaryota</taxon>
        <taxon>Sar</taxon>
        <taxon>Alveolata</taxon>
        <taxon>Dinophyceae</taxon>
        <taxon>Suessiales</taxon>
        <taxon>Suessiaceae</taxon>
        <taxon>Polarella</taxon>
    </lineage>
</organism>